<dbReference type="SUPFAM" id="SSF56219">
    <property type="entry name" value="DNase I-like"/>
    <property type="match status" value="1"/>
</dbReference>
<dbReference type="PANTHER" id="PTHR14859">
    <property type="entry name" value="CALCOFLUOR WHITE HYPERSENSITIVE PROTEIN PRECURSOR"/>
    <property type="match status" value="1"/>
</dbReference>
<dbReference type="Proteomes" id="UP000694865">
    <property type="component" value="Unplaced"/>
</dbReference>
<feature type="chain" id="PRO_5046021397" evidence="1">
    <location>
        <begin position="21"/>
        <end position="563"/>
    </location>
</feature>
<accession>A0ABM0GXS3</accession>
<dbReference type="InterPro" id="IPR036691">
    <property type="entry name" value="Endo/exonu/phosph_ase_sf"/>
</dbReference>
<keyword evidence="3" id="KW-1185">Reference proteome</keyword>
<evidence type="ECO:0000313" key="3">
    <source>
        <dbReference type="Proteomes" id="UP000694865"/>
    </source>
</evidence>
<feature type="signal peptide" evidence="1">
    <location>
        <begin position="1"/>
        <end position="20"/>
    </location>
</feature>
<dbReference type="InterPro" id="IPR005135">
    <property type="entry name" value="Endo/exonuclease/phosphatase"/>
</dbReference>
<evidence type="ECO:0000259" key="2">
    <source>
        <dbReference type="Pfam" id="PF03372"/>
    </source>
</evidence>
<sequence length="563" mass="64434">MSSLVIVWSVSILIATSSSAKSRVRSDEETKASLVDHSAEEKKVENIVYGGILKDFSRNVQPNDTDIVNAVEYSLEFISLKHADKLPKDDKGNMIRPQVLDPKKLKLQYTMDGVSPFHYDVVTIEGGKKQYQSRQIIVGVTYFFILAWPSVKNSYRHQFIISQDRLRNSYIYEHTYYFPDYLKSAMMDAGSTDEYCKVNQLFKSHMTVSGQPVSDHMTMTEGESLAESQTHVTPVDQSECPHLSKSFPGKEKTGDLLAKFELKNKRIDDHVQYFVSAASYNIWNFNSFVEDNHKEYERRILHLGEIVSQSDSDIVSFQEVRFDLEKSGELGPFQVQHLSLALPNYQFIYQPAMTFMDNIFGRTEEGLAIFSKFPIKSHDFILLSRNASDPNDFHQRICIHAEIEFPVFGMIHVFNTHLSLSEDARDRTVVEIWEFMQKFTGPALLMGDLNAEPHEKSIKFLTGQAEINGVQTKGLYDAWTLQHKEPRSAKLGLYRANEKRDHGLTWSTIKPQLVSRIDYIFVRLPKDIQLHNISLLDDGKRKHFAASDHLGLLATVSRALNIT</sequence>
<name>A0ABM0GXS3_SACKO</name>
<dbReference type="Pfam" id="PF03372">
    <property type="entry name" value="Exo_endo_phos"/>
    <property type="match status" value="1"/>
</dbReference>
<keyword evidence="1" id="KW-0732">Signal</keyword>
<dbReference type="PANTHER" id="PTHR14859:SF16">
    <property type="entry name" value="ENDONUCLEASE_EXONUCLEASE_PHOSPHATASE DOMAIN-CONTAINING PROTEIN"/>
    <property type="match status" value="1"/>
</dbReference>
<feature type="domain" description="Endonuclease/exonuclease/phosphatase" evidence="2">
    <location>
        <begin position="278"/>
        <end position="549"/>
    </location>
</feature>
<protein>
    <submittedName>
        <fullName evidence="4">Uncharacterized protein LOC100369100</fullName>
    </submittedName>
</protein>
<dbReference type="RefSeq" id="XP_002739715.1">
    <property type="nucleotide sequence ID" value="XM_002739669.2"/>
</dbReference>
<gene>
    <name evidence="4" type="primary">LOC100369100</name>
</gene>
<proteinExistence type="predicted"/>
<evidence type="ECO:0000313" key="4">
    <source>
        <dbReference type="RefSeq" id="XP_002739715.1"/>
    </source>
</evidence>
<reference evidence="4" key="1">
    <citation type="submission" date="2025-08" db="UniProtKB">
        <authorList>
            <consortium name="RefSeq"/>
        </authorList>
    </citation>
    <scope>IDENTIFICATION</scope>
    <source>
        <tissue evidence="4">Testes</tissue>
    </source>
</reference>
<dbReference type="GeneID" id="100369100"/>
<organism evidence="3 4">
    <name type="scientific">Saccoglossus kowalevskii</name>
    <name type="common">Acorn worm</name>
    <dbReference type="NCBI Taxonomy" id="10224"/>
    <lineage>
        <taxon>Eukaryota</taxon>
        <taxon>Metazoa</taxon>
        <taxon>Hemichordata</taxon>
        <taxon>Enteropneusta</taxon>
        <taxon>Harrimaniidae</taxon>
        <taxon>Saccoglossus</taxon>
    </lineage>
</organism>
<evidence type="ECO:0000256" key="1">
    <source>
        <dbReference type="SAM" id="SignalP"/>
    </source>
</evidence>
<dbReference type="InterPro" id="IPR051916">
    <property type="entry name" value="GPI-anchor_lipid_remodeler"/>
</dbReference>
<dbReference type="Gene3D" id="3.60.10.10">
    <property type="entry name" value="Endonuclease/exonuclease/phosphatase"/>
    <property type="match status" value="1"/>
</dbReference>